<evidence type="ECO:0000313" key="1">
    <source>
        <dbReference type="EMBL" id="WNO53805.1"/>
    </source>
</evidence>
<dbReference type="SUPFAM" id="SSF140736">
    <property type="entry name" value="Rv1873-like"/>
    <property type="match status" value="1"/>
</dbReference>
<dbReference type="RefSeq" id="WP_313915619.1">
    <property type="nucleotide sequence ID" value="NZ_CP135076.1"/>
</dbReference>
<name>A0ABZ0B940_9SPHN</name>
<dbReference type="Pfam" id="PF08837">
    <property type="entry name" value="DUF1810"/>
    <property type="match status" value="1"/>
</dbReference>
<dbReference type="Gene3D" id="1.25.40.380">
    <property type="entry name" value="Protein of unknown function DUF1810"/>
    <property type="match status" value="1"/>
</dbReference>
<protein>
    <submittedName>
        <fullName evidence="1">DUF1810 domain-containing protein</fullName>
    </submittedName>
</protein>
<gene>
    <name evidence="1" type="ORF">RPR59_00665</name>
</gene>
<dbReference type="Proteomes" id="UP001302249">
    <property type="component" value="Chromosome"/>
</dbReference>
<accession>A0ABZ0B940</accession>
<dbReference type="InterPro" id="IPR014937">
    <property type="entry name" value="DUF1810"/>
</dbReference>
<dbReference type="EMBL" id="CP135076">
    <property type="protein sequence ID" value="WNO53805.1"/>
    <property type="molecule type" value="Genomic_DNA"/>
</dbReference>
<keyword evidence="2" id="KW-1185">Reference proteome</keyword>
<reference evidence="1 2" key="1">
    <citation type="submission" date="2023-09" db="EMBL/GenBank/DDBJ databases">
        <authorList>
            <person name="Rey-Velasco X."/>
        </authorList>
    </citation>
    <scope>NUCLEOTIDE SEQUENCE [LARGE SCALE GENOMIC DNA]</scope>
    <source>
        <strain evidence="1 2">W311</strain>
    </source>
</reference>
<sequence>MTADGLDRFVSAQAPAFADALAELAAGRKVGHWMWFVFPQIAGLGLSDTARRYAIADGEEARRYLAHPLLGPRLAEAFDTTCRHAGERSAEAIFGPVDAMKFRSSATLFAVTGSAAAARALNRFFAGEPDLKTLELLGA</sequence>
<proteinExistence type="predicted"/>
<organism evidence="1 2">
    <name type="scientific">Stakelama saccharophila</name>
    <dbReference type="NCBI Taxonomy" id="3075605"/>
    <lineage>
        <taxon>Bacteria</taxon>
        <taxon>Pseudomonadati</taxon>
        <taxon>Pseudomonadota</taxon>
        <taxon>Alphaproteobacteria</taxon>
        <taxon>Sphingomonadales</taxon>
        <taxon>Sphingomonadaceae</taxon>
        <taxon>Stakelama</taxon>
    </lineage>
</organism>
<evidence type="ECO:0000313" key="2">
    <source>
        <dbReference type="Proteomes" id="UP001302249"/>
    </source>
</evidence>
<dbReference type="InterPro" id="IPR036287">
    <property type="entry name" value="Rv1873-like_sf"/>
</dbReference>
<dbReference type="PIRSF" id="PIRSF008546">
    <property type="entry name" value="UCP008546"/>
    <property type="match status" value="1"/>
</dbReference>